<evidence type="ECO:0000256" key="13">
    <source>
        <dbReference type="ARBA" id="ARBA00023242"/>
    </source>
</evidence>
<evidence type="ECO:0000313" key="21">
    <source>
        <dbReference type="Proteomes" id="UP001163105"/>
    </source>
</evidence>
<evidence type="ECO:0000256" key="8">
    <source>
        <dbReference type="ARBA" id="ARBA00020592"/>
    </source>
</evidence>
<evidence type="ECO:0000256" key="10">
    <source>
        <dbReference type="ARBA" id="ARBA00022786"/>
    </source>
</evidence>
<comment type="similarity">
    <text evidence="5">Belongs to the cyclophilin-type PPIase family. PPIL2 subfamily.</text>
</comment>
<dbReference type="Proteomes" id="UP001163105">
    <property type="component" value="Unassembled WGS sequence"/>
</dbReference>
<evidence type="ECO:0000256" key="15">
    <source>
        <dbReference type="ARBA" id="ARBA00030942"/>
    </source>
</evidence>
<comment type="subcellular location">
    <subcellularLocation>
        <location evidence="4">Nucleus</location>
    </subcellularLocation>
</comment>
<evidence type="ECO:0000259" key="18">
    <source>
        <dbReference type="PROSITE" id="PS50072"/>
    </source>
</evidence>
<sequence length="588" mass="64035">MGKGTDKLYITHSEWSSSDAYSASAGANVASRAGGGSGSSASFRRLPFNFCAASLQPFKNPVCTPDGTIFDVEVIGAWLEKHPGQNPVTGEPLHKKDLIRLNFARNAESDSLGAGLSDGKGDLVDPVTYKVFTDNTHIVAVRHGTYANVFAWETVERMNIKAKMWQDLVDDEPFTRADIITLQDPQNAASRNLDQFKFLRDGGEAQLTKEQEEERKASGINAGALGSMGDKVLRAKAAVEKARKAREAGADVNRSSSSALAKLPGGSSAAVVPRHNMIQEKKLAANSAAYTTGKAAASFTSTGLTPETSGERALLTDEEFMLKPRRVKTKGYARMETSLGDLTIELQTETAPRAVWNFIRLAKKGYYRGVAFHRNIPGFMIQGGDPSGTGKGGASIWGKYFNDEFDGPLTHNARGIVSMANKGKNTNSSQFFITYKPTPHLDRKHTIFGVIPPSPSTDAVLAKMEAVPTDGSNRPLNKILIKDVVVLIDPFEEFQAQRKEEERRAEEREQVRRQGGTEDDRTTWTGKRIRGDGTVERDESREAVGKYLKAAAVEANGADGTTAEDVDTWEEPLKKTFKGGGFGNFDSW</sequence>
<dbReference type="PANTHER" id="PTHR45625">
    <property type="entry name" value="PEPTIDYL-PROLYL CIS-TRANS ISOMERASE-RELATED"/>
    <property type="match status" value="1"/>
</dbReference>
<reference evidence="20" key="1">
    <citation type="submission" date="2023-01" db="EMBL/GenBank/DDBJ databases">
        <title>The growth and conidiation of Purpureocillium lavendulum are regulated by nitrogen source and histone H3K14 acetylation.</title>
        <authorList>
            <person name="Tang P."/>
            <person name="Han J."/>
            <person name="Zhang C."/>
            <person name="Tang P."/>
            <person name="Qi F."/>
            <person name="Zhang K."/>
            <person name="Liang L."/>
        </authorList>
    </citation>
    <scope>NUCLEOTIDE SEQUENCE</scope>
    <source>
        <strain evidence="20">YMF1.00683</strain>
    </source>
</reference>
<evidence type="ECO:0000259" key="19">
    <source>
        <dbReference type="PROSITE" id="PS51698"/>
    </source>
</evidence>
<dbReference type="InterPro" id="IPR044666">
    <property type="entry name" value="Cyclophilin_A-like"/>
</dbReference>
<dbReference type="FunFam" id="3.30.40.10:FF:000079">
    <property type="entry name" value="Peptidyl-prolyl cis-trans isomerase 2"/>
    <property type="match status" value="1"/>
</dbReference>
<dbReference type="FunFam" id="2.40.100.10:FF:000014">
    <property type="entry name" value="Peptidyl-prolyl cis-trans isomerase cyp65"/>
    <property type="match status" value="1"/>
</dbReference>
<evidence type="ECO:0000256" key="6">
    <source>
        <dbReference type="ARBA" id="ARBA00012483"/>
    </source>
</evidence>
<feature type="region of interest" description="Disordered" evidence="17">
    <location>
        <begin position="245"/>
        <end position="273"/>
    </location>
</feature>
<dbReference type="GO" id="GO:0000209">
    <property type="term" value="P:protein polyubiquitination"/>
    <property type="evidence" value="ECO:0007669"/>
    <property type="project" value="TreeGrafter"/>
</dbReference>
<dbReference type="PROSITE" id="PS00170">
    <property type="entry name" value="CSA_PPIASE_1"/>
    <property type="match status" value="1"/>
</dbReference>
<organism evidence="20 21">
    <name type="scientific">Purpureocillium lavendulum</name>
    <dbReference type="NCBI Taxonomy" id="1247861"/>
    <lineage>
        <taxon>Eukaryota</taxon>
        <taxon>Fungi</taxon>
        <taxon>Dikarya</taxon>
        <taxon>Ascomycota</taxon>
        <taxon>Pezizomycotina</taxon>
        <taxon>Sordariomycetes</taxon>
        <taxon>Hypocreomycetidae</taxon>
        <taxon>Hypocreales</taxon>
        <taxon>Ophiocordycipitaceae</taxon>
        <taxon>Purpureocillium</taxon>
    </lineage>
</organism>
<evidence type="ECO:0000256" key="11">
    <source>
        <dbReference type="ARBA" id="ARBA00023110"/>
    </source>
</evidence>
<dbReference type="EMBL" id="JAQHRD010000001">
    <property type="protein sequence ID" value="KAJ6447033.1"/>
    <property type="molecule type" value="Genomic_DNA"/>
</dbReference>
<dbReference type="InterPro" id="IPR026951">
    <property type="entry name" value="PPIL2_U-box_dom"/>
</dbReference>
<dbReference type="InterPro" id="IPR002130">
    <property type="entry name" value="Cyclophilin-type_PPIase_dom"/>
</dbReference>
<evidence type="ECO:0000256" key="4">
    <source>
        <dbReference type="ARBA" id="ARBA00004123"/>
    </source>
</evidence>
<protein>
    <recommendedName>
        <fullName evidence="8">Peptidyl-prolyl cis-trans isomerase-like 2</fullName>
        <ecNumber evidence="6">2.3.2.27</ecNumber>
        <ecNumber evidence="7">5.2.1.8</ecNumber>
    </recommendedName>
    <alternativeName>
        <fullName evidence="14">Cyclophilin-60</fullName>
    </alternativeName>
    <alternativeName>
        <fullName evidence="15">Cyclophilin-like protein Cyp-60</fullName>
    </alternativeName>
    <alternativeName>
        <fullName evidence="16">RING-type E3 ubiquitin transferase isomerase-like 2</fullName>
    </alternativeName>
</protein>
<dbReference type="GO" id="GO:0003755">
    <property type="term" value="F:peptidyl-prolyl cis-trans isomerase activity"/>
    <property type="evidence" value="ECO:0007669"/>
    <property type="project" value="UniProtKB-KW"/>
</dbReference>
<dbReference type="GO" id="GO:0006457">
    <property type="term" value="P:protein folding"/>
    <property type="evidence" value="ECO:0007669"/>
    <property type="project" value="InterPro"/>
</dbReference>
<proteinExistence type="inferred from homology"/>
<dbReference type="CDD" id="cd16663">
    <property type="entry name" value="RING-Ubox_PPIL2"/>
    <property type="match status" value="1"/>
</dbReference>
<feature type="domain" description="PPIase cyclophilin-type" evidence="18">
    <location>
        <begin position="336"/>
        <end position="486"/>
    </location>
</feature>
<evidence type="ECO:0000256" key="1">
    <source>
        <dbReference type="ARBA" id="ARBA00000900"/>
    </source>
</evidence>
<comment type="function">
    <text evidence="3">May catalyze the cis-trans isomerization of proline imidic peptide bonds in oligopeptides thereby assisting the folding of proteins. May also function as a chaperone, playing a role in intracellular transport of proteins. May also have a protein ubiquitin ligase activity acting as an E3 ubiquitin protein ligase or as a ubiquitin-ubiquitin ligase promoting elongation of ubiquitin chains on proteins.</text>
</comment>
<dbReference type="InterPro" id="IPR013083">
    <property type="entry name" value="Znf_RING/FYVE/PHD"/>
</dbReference>
<dbReference type="AlphaFoldDB" id="A0AB34G7N0"/>
<dbReference type="GO" id="GO:0071013">
    <property type="term" value="C:catalytic step 2 spliceosome"/>
    <property type="evidence" value="ECO:0007669"/>
    <property type="project" value="TreeGrafter"/>
</dbReference>
<evidence type="ECO:0000256" key="2">
    <source>
        <dbReference type="ARBA" id="ARBA00000971"/>
    </source>
</evidence>
<comment type="catalytic activity">
    <reaction evidence="1">
        <text>S-ubiquitinyl-[E2 ubiquitin-conjugating enzyme]-L-cysteine + [acceptor protein]-L-lysine = [E2 ubiquitin-conjugating enzyme]-L-cysteine + N(6)-ubiquitinyl-[acceptor protein]-L-lysine.</text>
        <dbReference type="EC" id="2.3.2.27"/>
    </reaction>
</comment>
<dbReference type="SUPFAM" id="SSF57850">
    <property type="entry name" value="RING/U-box"/>
    <property type="match status" value="1"/>
</dbReference>
<keyword evidence="11" id="KW-0697">Rotamase</keyword>
<evidence type="ECO:0000256" key="5">
    <source>
        <dbReference type="ARBA" id="ARBA00007930"/>
    </source>
</evidence>
<comment type="catalytic activity">
    <reaction evidence="2">
        <text>[protein]-peptidylproline (omega=180) = [protein]-peptidylproline (omega=0)</text>
        <dbReference type="Rhea" id="RHEA:16237"/>
        <dbReference type="Rhea" id="RHEA-COMP:10747"/>
        <dbReference type="Rhea" id="RHEA-COMP:10748"/>
        <dbReference type="ChEBI" id="CHEBI:83833"/>
        <dbReference type="ChEBI" id="CHEBI:83834"/>
        <dbReference type="EC" id="5.2.1.8"/>
    </reaction>
</comment>
<feature type="region of interest" description="Disordered" evidence="17">
    <location>
        <begin position="498"/>
        <end position="542"/>
    </location>
</feature>
<dbReference type="PANTHER" id="PTHR45625:SF1">
    <property type="entry name" value="RING-TYPE E3 UBIQUITIN-PROTEIN LIGASE PPIL2"/>
    <property type="match status" value="1"/>
</dbReference>
<dbReference type="EC" id="2.3.2.27" evidence="6"/>
<feature type="compositionally biased region" description="Basic and acidic residues" evidence="17">
    <location>
        <begin position="498"/>
        <end position="522"/>
    </location>
</feature>
<keyword evidence="9" id="KW-0808">Transferase</keyword>
<dbReference type="CDD" id="cd01923">
    <property type="entry name" value="cyclophilin_RING"/>
    <property type="match status" value="1"/>
</dbReference>
<dbReference type="GO" id="GO:0061630">
    <property type="term" value="F:ubiquitin protein ligase activity"/>
    <property type="evidence" value="ECO:0007669"/>
    <property type="project" value="UniProtKB-EC"/>
</dbReference>
<keyword evidence="10" id="KW-0833">Ubl conjugation pathway</keyword>
<dbReference type="PROSITE" id="PS50072">
    <property type="entry name" value="CSA_PPIASE_2"/>
    <property type="match status" value="1"/>
</dbReference>
<feature type="compositionally biased region" description="Basic and acidic residues" evidence="17">
    <location>
        <begin position="529"/>
        <end position="542"/>
    </location>
</feature>
<accession>A0AB34G7N0</accession>
<gene>
    <name evidence="20" type="primary">PPIL2</name>
    <name evidence="20" type="ORF">O9K51_01808</name>
</gene>
<evidence type="ECO:0000256" key="9">
    <source>
        <dbReference type="ARBA" id="ARBA00022679"/>
    </source>
</evidence>
<feature type="domain" description="U-box" evidence="19">
    <location>
        <begin position="44"/>
        <end position="118"/>
    </location>
</feature>
<evidence type="ECO:0000256" key="3">
    <source>
        <dbReference type="ARBA" id="ARBA00003697"/>
    </source>
</evidence>
<dbReference type="InterPro" id="IPR020892">
    <property type="entry name" value="Cyclophilin-type_PPIase_CS"/>
</dbReference>
<dbReference type="InterPro" id="IPR029000">
    <property type="entry name" value="Cyclophilin-like_dom_sf"/>
</dbReference>
<dbReference type="Pfam" id="PF00160">
    <property type="entry name" value="Pro_isomerase"/>
    <property type="match status" value="1"/>
</dbReference>
<dbReference type="Gene3D" id="3.30.40.10">
    <property type="entry name" value="Zinc/RING finger domain, C3HC4 (zinc finger)"/>
    <property type="match status" value="1"/>
</dbReference>
<evidence type="ECO:0000256" key="17">
    <source>
        <dbReference type="SAM" id="MobiDB-lite"/>
    </source>
</evidence>
<dbReference type="PROSITE" id="PS51698">
    <property type="entry name" value="U_BOX"/>
    <property type="match status" value="1"/>
</dbReference>
<dbReference type="Gene3D" id="2.40.100.10">
    <property type="entry name" value="Cyclophilin-like"/>
    <property type="match status" value="1"/>
</dbReference>
<evidence type="ECO:0000256" key="12">
    <source>
        <dbReference type="ARBA" id="ARBA00023235"/>
    </source>
</evidence>
<dbReference type="SMART" id="SM00504">
    <property type="entry name" value="Ubox"/>
    <property type="match status" value="1"/>
</dbReference>
<dbReference type="SUPFAM" id="SSF50891">
    <property type="entry name" value="Cyclophilin-like"/>
    <property type="match status" value="1"/>
</dbReference>
<evidence type="ECO:0000313" key="20">
    <source>
        <dbReference type="EMBL" id="KAJ6447033.1"/>
    </source>
</evidence>
<keyword evidence="13" id="KW-0539">Nucleus</keyword>
<name>A0AB34G7N0_9HYPO</name>
<evidence type="ECO:0000256" key="7">
    <source>
        <dbReference type="ARBA" id="ARBA00013194"/>
    </source>
</evidence>
<evidence type="ECO:0000256" key="14">
    <source>
        <dbReference type="ARBA" id="ARBA00030661"/>
    </source>
</evidence>
<dbReference type="EC" id="5.2.1.8" evidence="7"/>
<keyword evidence="12 20" id="KW-0413">Isomerase</keyword>
<evidence type="ECO:0000256" key="16">
    <source>
        <dbReference type="ARBA" id="ARBA00033051"/>
    </source>
</evidence>
<comment type="caution">
    <text evidence="20">The sequence shown here is derived from an EMBL/GenBank/DDBJ whole genome shotgun (WGS) entry which is preliminary data.</text>
</comment>
<dbReference type="PRINTS" id="PR00153">
    <property type="entry name" value="CSAPPISMRASE"/>
</dbReference>
<dbReference type="InterPro" id="IPR003613">
    <property type="entry name" value="Ubox_domain"/>
</dbReference>
<keyword evidence="21" id="KW-1185">Reference proteome</keyword>